<dbReference type="InterPro" id="IPR000792">
    <property type="entry name" value="Tscrpt_reg_LuxR_C"/>
</dbReference>
<proteinExistence type="predicted"/>
<keyword evidence="1" id="KW-0238">DNA-binding</keyword>
<dbReference type="InterPro" id="IPR036388">
    <property type="entry name" value="WH-like_DNA-bd_sf"/>
</dbReference>
<evidence type="ECO:0000256" key="1">
    <source>
        <dbReference type="ARBA" id="ARBA00023125"/>
    </source>
</evidence>
<accession>D4E1H5</accession>
<reference evidence="3 4" key="1">
    <citation type="submission" date="2010-01" db="EMBL/GenBank/DDBJ databases">
        <authorList>
            <person name="Muzny D."/>
            <person name="Qin X."/>
            <person name="Deng J."/>
            <person name="Jiang H."/>
            <person name="Liu Y."/>
            <person name="Qu J."/>
            <person name="Song X.-Z."/>
            <person name="Zhang L."/>
            <person name="Thornton R."/>
            <person name="Coyle M."/>
            <person name="Francisco L."/>
            <person name="Jackson L."/>
            <person name="Javaid M."/>
            <person name="Korchina V."/>
            <person name="Kovar C."/>
            <person name="Mata R."/>
            <person name="Mathew T."/>
            <person name="Ngo R."/>
            <person name="Nguyen L."/>
            <person name="Nguyen N."/>
            <person name="Okwuonu G."/>
            <person name="Ongeri F."/>
            <person name="Pham C."/>
            <person name="Simmons D."/>
            <person name="Wilczek-Boney K."/>
            <person name="Hale W."/>
            <person name="Jakkamsetti A."/>
            <person name="Pham P."/>
            <person name="Ruth R."/>
            <person name="San Lucas F."/>
            <person name="Warren J."/>
            <person name="Zhang J."/>
            <person name="Zhao Z."/>
            <person name="Zhou C."/>
            <person name="Zhu D."/>
            <person name="Lee S."/>
            <person name="Bess C."/>
            <person name="Blankenburg K."/>
            <person name="Forbes L."/>
            <person name="Fu Q."/>
            <person name="Gubbala S."/>
            <person name="Hirani K."/>
            <person name="Jayaseelan J.C."/>
            <person name="Lara F."/>
            <person name="Munidasa M."/>
            <person name="Palculict T."/>
            <person name="Patil S."/>
            <person name="Pu L.-L."/>
            <person name="Saada N."/>
            <person name="Tang L."/>
            <person name="Weissenberger G."/>
            <person name="Zhu Y."/>
            <person name="Hemphill L."/>
            <person name="Shang Y."/>
            <person name="Youmans B."/>
            <person name="Ayvaz T."/>
            <person name="Ross M."/>
            <person name="Santibanez J."/>
            <person name="Aqrawi P."/>
            <person name="Gross S."/>
            <person name="Joshi V."/>
            <person name="Fowler G."/>
            <person name="Nazareth L."/>
            <person name="Reid J."/>
            <person name="Worley K."/>
            <person name="Petrosino J."/>
            <person name="Highlander S."/>
            <person name="Gibbs R."/>
        </authorList>
    </citation>
    <scope>NUCLEOTIDE SEQUENCE [LARGE SCALE GENOMIC DNA]</scope>
    <source>
        <strain evidence="3 4">DSM 4582</strain>
    </source>
</reference>
<dbReference type="GO" id="GO:0006355">
    <property type="term" value="P:regulation of DNA-templated transcription"/>
    <property type="evidence" value="ECO:0007669"/>
    <property type="project" value="InterPro"/>
</dbReference>
<dbReference type="Pfam" id="PF00196">
    <property type="entry name" value="GerE"/>
    <property type="match status" value="1"/>
</dbReference>
<dbReference type="SUPFAM" id="SSF46894">
    <property type="entry name" value="C-terminal effector domain of the bipartite response regulators"/>
    <property type="match status" value="1"/>
</dbReference>
<dbReference type="Gene3D" id="1.10.10.10">
    <property type="entry name" value="Winged helix-like DNA-binding domain superfamily/Winged helix DNA-binding domain"/>
    <property type="match status" value="1"/>
</dbReference>
<feature type="domain" description="HTH luxR-type" evidence="2">
    <location>
        <begin position="115"/>
        <end position="180"/>
    </location>
</feature>
<gene>
    <name evidence="3" type="ORF">HMPREF0758_2025</name>
</gene>
<protein>
    <submittedName>
        <fullName evidence="3">Transcriptional regulator, LuxR family</fullName>
    </submittedName>
</protein>
<evidence type="ECO:0000313" key="4">
    <source>
        <dbReference type="Proteomes" id="UP000005723"/>
    </source>
</evidence>
<dbReference type="SMART" id="SM00421">
    <property type="entry name" value="HTH_LUXR"/>
    <property type="match status" value="1"/>
</dbReference>
<dbReference type="PRINTS" id="PR00038">
    <property type="entry name" value="HTHLUXR"/>
</dbReference>
<name>D4E1H5_SEROD</name>
<evidence type="ECO:0000259" key="2">
    <source>
        <dbReference type="PROSITE" id="PS50043"/>
    </source>
</evidence>
<dbReference type="PROSITE" id="PS50043">
    <property type="entry name" value="HTH_LUXR_2"/>
    <property type="match status" value="1"/>
</dbReference>
<dbReference type="GO" id="GO:0003677">
    <property type="term" value="F:DNA binding"/>
    <property type="evidence" value="ECO:0007669"/>
    <property type="project" value="UniProtKB-KW"/>
</dbReference>
<keyword evidence="4" id="KW-1185">Reference proteome</keyword>
<dbReference type="OrthoDB" id="6505015at2"/>
<dbReference type="InterPro" id="IPR016032">
    <property type="entry name" value="Sig_transdc_resp-reg_C-effctor"/>
</dbReference>
<organism evidence="3 4">
    <name type="scientific">Serratia odorifera DSM 4582</name>
    <dbReference type="NCBI Taxonomy" id="667129"/>
    <lineage>
        <taxon>Bacteria</taxon>
        <taxon>Pseudomonadati</taxon>
        <taxon>Pseudomonadota</taxon>
        <taxon>Gammaproteobacteria</taxon>
        <taxon>Enterobacterales</taxon>
        <taxon>Yersiniaceae</taxon>
        <taxon>Serratia</taxon>
    </lineage>
</organism>
<sequence>MKSCHVITPCHFTRVAIRQLIGSQPVTIPPTAELLIIDIRYDLSLIELVLRLKTLKTLFPHRRCIFIADPIRSKMPHHLGDDYIDSNSALEEILHKINTAIGSGRLRSCAEHYATIIKNINITEAQMRVMREIMRGMSTNQIAKKHTLSVKTVYSHASNIKERLNISTRYTLFHYFTNNSSAISVIESNFLRNS</sequence>
<comment type="caution">
    <text evidence="3">The sequence shown here is derived from an EMBL/GenBank/DDBJ whole genome shotgun (WGS) entry which is preliminary data.</text>
</comment>
<dbReference type="HOGENOM" id="CLU_1401597_0_0_6"/>
<dbReference type="AlphaFoldDB" id="D4E1H5"/>
<dbReference type="Proteomes" id="UP000005723">
    <property type="component" value="Unassembled WGS sequence"/>
</dbReference>
<evidence type="ECO:0000313" key="3">
    <source>
        <dbReference type="EMBL" id="EFE96309.1"/>
    </source>
</evidence>
<dbReference type="EMBL" id="ADBY01000033">
    <property type="protein sequence ID" value="EFE96309.1"/>
    <property type="molecule type" value="Genomic_DNA"/>
</dbReference>